<feature type="domain" description="ATP-dependent DNA ligase family profile" evidence="23">
    <location>
        <begin position="115"/>
        <end position="207"/>
    </location>
</feature>
<dbReference type="PANTHER" id="PTHR42705">
    <property type="entry name" value="BIFUNCTIONAL NON-HOMOLOGOUS END JOINING PROTEIN LIGD"/>
    <property type="match status" value="1"/>
</dbReference>
<keyword evidence="15" id="KW-0233">DNA recombination</keyword>
<dbReference type="NCBIfam" id="TIGR02779">
    <property type="entry name" value="NHEJ_ligase_lig"/>
    <property type="match status" value="1"/>
</dbReference>
<dbReference type="InterPro" id="IPR033652">
    <property type="entry name" value="LigD_Pol-like_3"/>
</dbReference>
<evidence type="ECO:0000256" key="6">
    <source>
        <dbReference type="ARBA" id="ARBA00022722"/>
    </source>
</evidence>
<dbReference type="PANTHER" id="PTHR42705:SF2">
    <property type="entry name" value="BIFUNCTIONAL NON-HOMOLOGOUS END JOINING PROTEIN LIGD"/>
    <property type="match status" value="1"/>
</dbReference>
<dbReference type="NCBIfam" id="TIGR02776">
    <property type="entry name" value="NHEJ_ligase_prk"/>
    <property type="match status" value="1"/>
</dbReference>
<evidence type="ECO:0000256" key="15">
    <source>
        <dbReference type="ARBA" id="ARBA00023172"/>
    </source>
</evidence>
<dbReference type="NCBIfam" id="TIGR02778">
    <property type="entry name" value="ligD_pol"/>
    <property type="match status" value="1"/>
</dbReference>
<dbReference type="GO" id="GO:0006281">
    <property type="term" value="P:DNA repair"/>
    <property type="evidence" value="ECO:0007669"/>
    <property type="project" value="UniProtKB-KW"/>
</dbReference>
<keyword evidence="11" id="KW-0269">Exonuclease</keyword>
<dbReference type="OrthoDB" id="9802472at2"/>
<dbReference type="GO" id="GO:0006310">
    <property type="term" value="P:DNA recombination"/>
    <property type="evidence" value="ECO:0007669"/>
    <property type="project" value="UniProtKB-KW"/>
</dbReference>
<dbReference type="EC" id="6.5.1.1" evidence="2"/>
<dbReference type="GO" id="GO:0003887">
    <property type="term" value="F:DNA-directed DNA polymerase activity"/>
    <property type="evidence" value="ECO:0007669"/>
    <property type="project" value="UniProtKB-KW"/>
</dbReference>
<keyword evidence="9" id="KW-0227">DNA damage</keyword>
<dbReference type="PROSITE" id="PS00333">
    <property type="entry name" value="DNA_LIGASE_A2"/>
    <property type="match status" value="1"/>
</dbReference>
<dbReference type="STRING" id="1236973.JCM9157_2391"/>
<dbReference type="PROSITE" id="PS50160">
    <property type="entry name" value="DNA_LIGASE_A3"/>
    <property type="match status" value="1"/>
</dbReference>
<dbReference type="SUPFAM" id="SSF56091">
    <property type="entry name" value="DNA ligase/mRNA capping enzyme, catalytic domain"/>
    <property type="match status" value="1"/>
</dbReference>
<evidence type="ECO:0000256" key="11">
    <source>
        <dbReference type="ARBA" id="ARBA00022839"/>
    </source>
</evidence>
<keyword evidence="8" id="KW-0547">Nucleotide-binding</keyword>
<evidence type="ECO:0000256" key="22">
    <source>
        <dbReference type="ARBA" id="ARBA00049990"/>
    </source>
</evidence>
<dbReference type="InterPro" id="IPR014145">
    <property type="entry name" value="LigD_pol_dom"/>
</dbReference>
<evidence type="ECO:0000313" key="25">
    <source>
        <dbReference type="Proteomes" id="UP000018896"/>
    </source>
</evidence>
<dbReference type="Pfam" id="PF01068">
    <property type="entry name" value="DNA_ligase_A_M"/>
    <property type="match status" value="1"/>
</dbReference>
<dbReference type="CDD" id="cd07906">
    <property type="entry name" value="Adenylation_DNA_ligase_LigD_LigC"/>
    <property type="match status" value="1"/>
</dbReference>
<keyword evidence="4" id="KW-0808">Transferase</keyword>
<dbReference type="InterPro" id="IPR014146">
    <property type="entry name" value="LigD_ligase_dom"/>
</dbReference>
<evidence type="ECO:0000313" key="24">
    <source>
        <dbReference type="EMBL" id="GAE35290.1"/>
    </source>
</evidence>
<dbReference type="GO" id="GO:0003910">
    <property type="term" value="F:DNA ligase (ATP) activity"/>
    <property type="evidence" value="ECO:0007669"/>
    <property type="project" value="UniProtKB-EC"/>
</dbReference>
<dbReference type="PROSITE" id="PS00697">
    <property type="entry name" value="DNA_LIGASE_A1"/>
    <property type="match status" value="1"/>
</dbReference>
<evidence type="ECO:0000256" key="18">
    <source>
        <dbReference type="ARBA" id="ARBA00023268"/>
    </source>
</evidence>
<dbReference type="Gene3D" id="3.90.920.10">
    <property type="entry name" value="DNA primase, PRIM domain"/>
    <property type="match status" value="1"/>
</dbReference>
<dbReference type="GO" id="GO:0003677">
    <property type="term" value="F:DNA binding"/>
    <property type="evidence" value="ECO:0007669"/>
    <property type="project" value="UniProtKB-KW"/>
</dbReference>
<keyword evidence="7" id="KW-0479">Metal-binding</keyword>
<evidence type="ECO:0000256" key="5">
    <source>
        <dbReference type="ARBA" id="ARBA00022695"/>
    </source>
</evidence>
<keyword evidence="18" id="KW-0511">Multifunctional enzyme</keyword>
<evidence type="ECO:0000256" key="4">
    <source>
        <dbReference type="ARBA" id="ARBA00022679"/>
    </source>
</evidence>
<dbReference type="NCBIfam" id="NF007211">
    <property type="entry name" value="PRK09633.1"/>
    <property type="match status" value="1"/>
</dbReference>
<dbReference type="AlphaFoldDB" id="W4QT15"/>
<dbReference type="InterPro" id="IPR014143">
    <property type="entry name" value="NHEJ_ligase_prk"/>
</dbReference>
<name>W4QT15_HALA3</name>
<gene>
    <name evidence="24" type="ORF">JCM9157_2391</name>
</gene>
<dbReference type="EMBL" id="BAUV01000016">
    <property type="protein sequence ID" value="GAE35290.1"/>
    <property type="molecule type" value="Genomic_DNA"/>
</dbReference>
<accession>W4QT15</accession>
<evidence type="ECO:0000256" key="3">
    <source>
        <dbReference type="ARBA" id="ARBA00022598"/>
    </source>
</evidence>
<dbReference type="Gene3D" id="3.30.470.30">
    <property type="entry name" value="DNA ligase/mRNA capping enzyme"/>
    <property type="match status" value="1"/>
</dbReference>
<keyword evidence="13" id="KW-0239">DNA-directed DNA polymerase</keyword>
<comment type="similarity">
    <text evidence="22">In the N-terminal section; belongs to the LigD polymerase family.</text>
</comment>
<dbReference type="InterPro" id="IPR052171">
    <property type="entry name" value="NHEJ_LigD"/>
</dbReference>
<organism evidence="24 25">
    <name type="scientific">Halalkalibacter akibai (strain ATCC 43226 / DSM 21942 / CIP 109018 / JCM 9157 / 1139)</name>
    <name type="common">Bacillus akibai</name>
    <dbReference type="NCBI Taxonomy" id="1236973"/>
    <lineage>
        <taxon>Bacteria</taxon>
        <taxon>Bacillati</taxon>
        <taxon>Bacillota</taxon>
        <taxon>Bacilli</taxon>
        <taxon>Bacillales</taxon>
        <taxon>Bacillaceae</taxon>
        <taxon>Halalkalibacter</taxon>
    </lineage>
</organism>
<comment type="caution">
    <text evidence="24">The sequence shown here is derived from an EMBL/GenBank/DDBJ whole genome shotgun (WGS) entry which is preliminary data.</text>
</comment>
<evidence type="ECO:0000256" key="14">
    <source>
        <dbReference type="ARBA" id="ARBA00023125"/>
    </source>
</evidence>
<comment type="similarity">
    <text evidence="21">In the C-terminal section; belongs to the ATP-dependent DNA ligase family.</text>
</comment>
<evidence type="ECO:0000256" key="20">
    <source>
        <dbReference type="ARBA" id="ARBA00034003"/>
    </source>
</evidence>
<evidence type="ECO:0000256" key="2">
    <source>
        <dbReference type="ARBA" id="ARBA00012727"/>
    </source>
</evidence>
<protein>
    <recommendedName>
        <fullName evidence="2">DNA ligase (ATP)</fullName>
        <ecNumber evidence="2">6.5.1.1</ecNumber>
    </recommendedName>
    <alternativeName>
        <fullName evidence="19">NHEJ DNA polymerase</fullName>
    </alternativeName>
</protein>
<dbReference type="CDD" id="cd04866">
    <property type="entry name" value="LigD_Pol_like_3"/>
    <property type="match status" value="1"/>
</dbReference>
<keyword evidence="17" id="KW-0464">Manganese</keyword>
<dbReference type="GO" id="GO:0046872">
    <property type="term" value="F:metal ion binding"/>
    <property type="evidence" value="ECO:0007669"/>
    <property type="project" value="UniProtKB-KW"/>
</dbReference>
<evidence type="ECO:0000256" key="13">
    <source>
        <dbReference type="ARBA" id="ARBA00022932"/>
    </source>
</evidence>
<evidence type="ECO:0000256" key="1">
    <source>
        <dbReference type="ARBA" id="ARBA00001936"/>
    </source>
</evidence>
<evidence type="ECO:0000256" key="9">
    <source>
        <dbReference type="ARBA" id="ARBA00022763"/>
    </source>
</evidence>
<dbReference type="InterPro" id="IPR016059">
    <property type="entry name" value="DNA_ligase_ATP-dep_CS"/>
</dbReference>
<keyword evidence="14" id="KW-0238">DNA-binding</keyword>
<dbReference type="InterPro" id="IPR012310">
    <property type="entry name" value="DNA_ligase_ATP-dep_cent"/>
</dbReference>
<keyword evidence="3 24" id="KW-0436">Ligase</keyword>
<reference evidence="24 25" key="1">
    <citation type="journal article" date="2014" name="Genome Announc.">
        <title>Draft Genome Sequences of Three Alkaliphilic Bacillus Strains, Bacillus wakoensis JCM 9140T, Bacillus akibai JCM 9157T, and Bacillus hemicellulosilyticus JCM 9152T.</title>
        <authorList>
            <person name="Yuki M."/>
            <person name="Oshima K."/>
            <person name="Suda W."/>
            <person name="Oshida Y."/>
            <person name="Kitamura K."/>
            <person name="Iida T."/>
            <person name="Hattori M."/>
            <person name="Ohkuma M."/>
        </authorList>
    </citation>
    <scope>NUCLEOTIDE SEQUENCE [LARGE SCALE GENOMIC DNA]</scope>
    <source>
        <strain evidence="24 25">JCM 9157</strain>
    </source>
</reference>
<keyword evidence="6" id="KW-0540">Nuclease</keyword>
<evidence type="ECO:0000256" key="12">
    <source>
        <dbReference type="ARBA" id="ARBA00022840"/>
    </source>
</evidence>
<evidence type="ECO:0000256" key="8">
    <source>
        <dbReference type="ARBA" id="ARBA00022741"/>
    </source>
</evidence>
<sequence>MKPMLLSPATEYPIEKGWLYETKFDGFRCLLHWVEKEPQLISRNGNNLNAQFPEIISYCESIYHEIKSDLPLMFDGEMVYLTNNFQSDFTQIQLRGRMRTKNVIKDHAKRFPCHLAIFDLLLYKGQNFENKPFSYRKQKLQNLFTKLHLPISISYESQDRLQMIQAIEDGKSLWNLITTHNGEGMVAKRESSVWESGKRTSNWLKVKNYRYISVCLTKYDKGNGYFHGSVFKEDQLTEVVIFRHGLTDEEEQTLLTFFQQNGERTAPNIWQLQPSICVEVACIDFDGKQLREPKFHAFNFELEPADCTWHSLLRKMNPLPETINITHPDKPIWPNLDINKDQYLYYLQKAAPFLLPFLKERLLTVIRFPHGANAEQFYQKHCPDYAPTFVNTELVDDINYILCNDIETLLWLGNQLALEFHIPFQTRKSENPKEIVFDLDPPSVDEFSLAIEAALQMKAIFDQFDLQSFVKTSGGKGLQVYIPLPEQNYSYDETRVFTEFVCRFLCEQSPKWFTTERLKKNRGNRLYLDYIQHDEGKTIVSPYSPRGSALGQIATPLEWSEVTSQLTPAMFTIPAVINRLEKIGDPFQKLRSIKEQQAFGKVLNQLSELVAK</sequence>
<evidence type="ECO:0000256" key="10">
    <source>
        <dbReference type="ARBA" id="ARBA00022801"/>
    </source>
</evidence>
<evidence type="ECO:0000256" key="16">
    <source>
        <dbReference type="ARBA" id="ARBA00023204"/>
    </source>
</evidence>
<dbReference type="Proteomes" id="UP000018896">
    <property type="component" value="Unassembled WGS sequence"/>
</dbReference>
<comment type="catalytic activity">
    <reaction evidence="20">
        <text>ATP + (deoxyribonucleotide)n-3'-hydroxyl + 5'-phospho-(deoxyribonucleotide)m = (deoxyribonucleotide)n+m + AMP + diphosphate.</text>
        <dbReference type="EC" id="6.5.1.1"/>
    </reaction>
</comment>
<dbReference type="GO" id="GO:0004527">
    <property type="term" value="F:exonuclease activity"/>
    <property type="evidence" value="ECO:0007669"/>
    <property type="project" value="UniProtKB-KW"/>
</dbReference>
<evidence type="ECO:0000256" key="19">
    <source>
        <dbReference type="ARBA" id="ARBA00029943"/>
    </source>
</evidence>
<keyword evidence="25" id="KW-1185">Reference proteome</keyword>
<keyword evidence="12" id="KW-0067">ATP-binding</keyword>
<dbReference type="eggNOG" id="COG3285">
    <property type="taxonomic scope" value="Bacteria"/>
</dbReference>
<evidence type="ECO:0000256" key="7">
    <source>
        <dbReference type="ARBA" id="ARBA00022723"/>
    </source>
</evidence>
<keyword evidence="5" id="KW-0548">Nucleotidyltransferase</keyword>
<keyword evidence="16" id="KW-0234">DNA repair</keyword>
<dbReference type="eggNOG" id="COG1793">
    <property type="taxonomic scope" value="Bacteria"/>
</dbReference>
<proteinExistence type="inferred from homology"/>
<dbReference type="Pfam" id="PF21686">
    <property type="entry name" value="LigD_Prim-Pol"/>
    <property type="match status" value="1"/>
</dbReference>
<keyword evidence="10" id="KW-0378">Hydrolase</keyword>
<evidence type="ECO:0000259" key="23">
    <source>
        <dbReference type="PROSITE" id="PS50160"/>
    </source>
</evidence>
<evidence type="ECO:0000256" key="17">
    <source>
        <dbReference type="ARBA" id="ARBA00023211"/>
    </source>
</evidence>
<dbReference type="GO" id="GO:0005524">
    <property type="term" value="F:ATP binding"/>
    <property type="evidence" value="ECO:0007669"/>
    <property type="project" value="UniProtKB-KW"/>
</dbReference>
<comment type="cofactor">
    <cofactor evidence="1">
        <name>Mn(2+)</name>
        <dbReference type="ChEBI" id="CHEBI:29035"/>
    </cofactor>
</comment>
<evidence type="ECO:0000256" key="21">
    <source>
        <dbReference type="ARBA" id="ARBA00049981"/>
    </source>
</evidence>